<dbReference type="InterPro" id="IPR011051">
    <property type="entry name" value="RmlC_Cupin_sf"/>
</dbReference>
<dbReference type="Pfam" id="PF02678">
    <property type="entry name" value="Pirin"/>
    <property type="match status" value="1"/>
</dbReference>
<evidence type="ECO:0000313" key="6">
    <source>
        <dbReference type="EMBL" id="KZE82030.1"/>
    </source>
</evidence>
<evidence type="ECO:0000256" key="3">
    <source>
        <dbReference type="RuleBase" id="RU003457"/>
    </source>
</evidence>
<feature type="domain" description="Pirin N-terminal" evidence="4">
    <location>
        <begin position="26"/>
        <end position="125"/>
    </location>
</feature>
<dbReference type="Proteomes" id="UP000076630">
    <property type="component" value="Unassembled WGS sequence"/>
</dbReference>
<evidence type="ECO:0000259" key="5">
    <source>
        <dbReference type="Pfam" id="PF05726"/>
    </source>
</evidence>
<gene>
    <name evidence="6" type="ORF">AV926_07830</name>
</gene>
<dbReference type="OrthoDB" id="321327at2"/>
<keyword evidence="2" id="KW-0479">Metal-binding</keyword>
<comment type="caution">
    <text evidence="6">The sequence shown here is derived from an EMBL/GenBank/DDBJ whole genome shotgun (WGS) entry which is preliminary data.</text>
</comment>
<evidence type="ECO:0000259" key="4">
    <source>
        <dbReference type="Pfam" id="PF02678"/>
    </source>
</evidence>
<accession>A0A163ZLJ7</accession>
<evidence type="ECO:0000256" key="1">
    <source>
        <dbReference type="ARBA" id="ARBA00008416"/>
    </source>
</evidence>
<feature type="binding site" evidence="2">
    <location>
        <position position="57"/>
    </location>
    <ligand>
        <name>Fe cation</name>
        <dbReference type="ChEBI" id="CHEBI:24875"/>
    </ligand>
</feature>
<dbReference type="PIRSF" id="PIRSF006232">
    <property type="entry name" value="Pirin"/>
    <property type="match status" value="1"/>
</dbReference>
<dbReference type="InterPro" id="IPR003829">
    <property type="entry name" value="Pirin_N_dom"/>
</dbReference>
<comment type="similarity">
    <text evidence="1 3">Belongs to the pirin family.</text>
</comment>
<organism evidence="6 7">
    <name type="scientific">Myroides marinus</name>
    <dbReference type="NCBI Taxonomy" id="703342"/>
    <lineage>
        <taxon>Bacteria</taxon>
        <taxon>Pseudomonadati</taxon>
        <taxon>Bacteroidota</taxon>
        <taxon>Flavobacteriia</taxon>
        <taxon>Flavobacteriales</taxon>
        <taxon>Flavobacteriaceae</taxon>
        <taxon>Myroides</taxon>
    </lineage>
</organism>
<dbReference type="InterPro" id="IPR008778">
    <property type="entry name" value="Pirin_C_dom"/>
</dbReference>
<protein>
    <submittedName>
        <fullName evidence="6">Pirin</fullName>
    </submittedName>
</protein>
<feature type="binding site" evidence="2">
    <location>
        <position position="59"/>
    </location>
    <ligand>
        <name>Fe cation</name>
        <dbReference type="ChEBI" id="CHEBI:24875"/>
    </ligand>
</feature>
<reference evidence="6 7" key="1">
    <citation type="submission" date="2016-01" db="EMBL/GenBank/DDBJ databases">
        <title>Whole genome sequencing of Myroides marinus L41.</title>
        <authorList>
            <person name="Hong K.W."/>
        </authorList>
    </citation>
    <scope>NUCLEOTIDE SEQUENCE [LARGE SCALE GENOMIC DNA]</scope>
    <source>
        <strain evidence="6 7">L41</strain>
    </source>
</reference>
<dbReference type="PANTHER" id="PTHR13903:SF8">
    <property type="entry name" value="PIRIN"/>
    <property type="match status" value="1"/>
</dbReference>
<name>A0A163ZLJ7_9FLAO</name>
<dbReference type="CDD" id="cd02909">
    <property type="entry name" value="cupin_pirin_N"/>
    <property type="match status" value="1"/>
</dbReference>
<keyword evidence="7" id="KW-1185">Reference proteome</keyword>
<dbReference type="GO" id="GO:0046872">
    <property type="term" value="F:metal ion binding"/>
    <property type="evidence" value="ECO:0007669"/>
    <property type="project" value="UniProtKB-KW"/>
</dbReference>
<dbReference type="Pfam" id="PF05726">
    <property type="entry name" value="Pirin_C"/>
    <property type="match status" value="1"/>
</dbReference>
<feature type="domain" description="Pirin C-terminal" evidence="5">
    <location>
        <begin position="179"/>
        <end position="274"/>
    </location>
</feature>
<dbReference type="PANTHER" id="PTHR13903">
    <property type="entry name" value="PIRIN-RELATED"/>
    <property type="match status" value="1"/>
</dbReference>
<dbReference type="RefSeq" id="WP_038984616.1">
    <property type="nucleotide sequence ID" value="NZ_JACAJN010000031.1"/>
</dbReference>
<comment type="cofactor">
    <cofactor evidence="2">
        <name>Fe cation</name>
        <dbReference type="ChEBI" id="CHEBI:24875"/>
    </cofactor>
    <text evidence="2">Binds 1 Fe cation per subunit.</text>
</comment>
<evidence type="ECO:0000256" key="2">
    <source>
        <dbReference type="PIRSR" id="PIRSR006232-1"/>
    </source>
</evidence>
<sequence>MSNVDLVIEERAASIGNFLVGRLLPFRQKRTVGPFTFIDHMGPISVAEHDNLDVDPHPHIGLSTLTYLFEGAIMHRDSIGSLERITPGAVNWMTAGRGVVHSERMPEDIRQTNPEAILHGLQIWIALPKELEEIEPSFVHIEAKDLPSWEEDGVSYKLIAGEALGRKSPVPVYSPLYYIEIKSEEQKKISIGSGLFGEAAMYILEGSVKSGEHEYESKNILISNDSTLCEFEIMPNTTVYIFGGNPLPEERYILWNFVSHDPAKLEKAKQDWIDQNYDVFPLIEGDSDSYVPFPDGMKSFKNKTK</sequence>
<feature type="binding site" evidence="2">
    <location>
        <position position="101"/>
    </location>
    <ligand>
        <name>Fe cation</name>
        <dbReference type="ChEBI" id="CHEBI:24875"/>
    </ligand>
</feature>
<dbReference type="InterPro" id="IPR014710">
    <property type="entry name" value="RmlC-like_jellyroll"/>
</dbReference>
<keyword evidence="2" id="KW-0408">Iron</keyword>
<dbReference type="SUPFAM" id="SSF51182">
    <property type="entry name" value="RmlC-like cupins"/>
    <property type="match status" value="1"/>
</dbReference>
<dbReference type="Gene3D" id="2.60.120.10">
    <property type="entry name" value="Jelly Rolls"/>
    <property type="match status" value="2"/>
</dbReference>
<proteinExistence type="inferred from homology"/>
<dbReference type="AlphaFoldDB" id="A0A163ZLJ7"/>
<feature type="binding site" evidence="2">
    <location>
        <position position="103"/>
    </location>
    <ligand>
        <name>Fe cation</name>
        <dbReference type="ChEBI" id="CHEBI:24875"/>
    </ligand>
</feature>
<dbReference type="EMBL" id="LQNU01000049">
    <property type="protein sequence ID" value="KZE82030.1"/>
    <property type="molecule type" value="Genomic_DNA"/>
</dbReference>
<dbReference type="InterPro" id="IPR012093">
    <property type="entry name" value="Pirin"/>
</dbReference>
<evidence type="ECO:0000313" key="7">
    <source>
        <dbReference type="Proteomes" id="UP000076630"/>
    </source>
</evidence>